<dbReference type="GO" id="GO:0047216">
    <property type="term" value="F:inositol 3-alpha-galactosyltransferase activity"/>
    <property type="evidence" value="ECO:0007669"/>
    <property type="project" value="UniProtKB-EC"/>
</dbReference>
<keyword evidence="10" id="KW-0119">Carbohydrate metabolism</keyword>
<evidence type="ECO:0000256" key="11">
    <source>
        <dbReference type="ARBA" id="ARBA00050449"/>
    </source>
</evidence>
<dbReference type="GO" id="GO:0005737">
    <property type="term" value="C:cytoplasm"/>
    <property type="evidence" value="ECO:0007669"/>
    <property type="project" value="UniProtKB-SubCell"/>
</dbReference>
<evidence type="ECO:0000256" key="4">
    <source>
        <dbReference type="ARBA" id="ARBA00022490"/>
    </source>
</evidence>
<keyword evidence="4" id="KW-0963">Cytoplasm</keyword>
<dbReference type="GO" id="GO:0006012">
    <property type="term" value="P:galactose metabolic process"/>
    <property type="evidence" value="ECO:0007669"/>
    <property type="project" value="UniProtKB-KW"/>
</dbReference>
<evidence type="ECO:0000256" key="12">
    <source>
        <dbReference type="RuleBase" id="RU362027"/>
    </source>
</evidence>
<reference evidence="13 14" key="1">
    <citation type="submission" date="2020-09" db="EMBL/GenBank/DDBJ databases">
        <authorList>
            <person name="Ashkenazy H."/>
        </authorList>
    </citation>
    <scope>NUCLEOTIDE SEQUENCE [LARGE SCALE GENOMIC DNA]</scope>
    <source>
        <strain evidence="14">cv. Cdm-0</strain>
    </source>
</reference>
<protein>
    <recommendedName>
        <fullName evidence="12">Hexosyltransferase</fullName>
        <ecNumber evidence="12">2.4.1.-</ecNumber>
    </recommendedName>
</protein>
<dbReference type="InterPro" id="IPR002495">
    <property type="entry name" value="Glyco_trans_8"/>
</dbReference>
<keyword evidence="7" id="KW-0479">Metal-binding</keyword>
<evidence type="ECO:0000256" key="9">
    <source>
        <dbReference type="ARBA" id="ARBA00023211"/>
    </source>
</evidence>
<dbReference type="FunFam" id="3.90.550.10:FF:000049">
    <property type="entry name" value="Hexosyltransferase"/>
    <property type="match status" value="1"/>
</dbReference>
<name>A0A7G2F111_ARATH</name>
<evidence type="ECO:0000313" key="14">
    <source>
        <dbReference type="Proteomes" id="UP000516314"/>
    </source>
</evidence>
<evidence type="ECO:0000256" key="8">
    <source>
        <dbReference type="ARBA" id="ARBA00023144"/>
    </source>
</evidence>
<dbReference type="EMBL" id="LR881469">
    <property type="protein sequence ID" value="CAD5329101.1"/>
    <property type="molecule type" value="Genomic_DNA"/>
</dbReference>
<dbReference type="AlphaFoldDB" id="A0A7G2F111"/>
<dbReference type="EC" id="2.4.1.-" evidence="12"/>
<dbReference type="GO" id="GO:0006979">
    <property type="term" value="P:response to oxidative stress"/>
    <property type="evidence" value="ECO:0007669"/>
    <property type="project" value="UniProtKB-ARBA"/>
</dbReference>
<evidence type="ECO:0000256" key="6">
    <source>
        <dbReference type="ARBA" id="ARBA00022679"/>
    </source>
</evidence>
<comment type="similarity">
    <text evidence="3">Belongs to the glycosyltransferase 8 family. Galactosyltransferase subfamily.</text>
</comment>
<comment type="catalytic activity">
    <reaction evidence="11">
        <text>myo-inositol + UDP-alpha-D-galactose = alpha-D-galactosyl-(1-&gt;3)-1D-myo-inositol + UDP + H(+)</text>
        <dbReference type="Rhea" id="RHEA:12464"/>
        <dbReference type="ChEBI" id="CHEBI:15378"/>
        <dbReference type="ChEBI" id="CHEBI:17268"/>
        <dbReference type="ChEBI" id="CHEBI:17505"/>
        <dbReference type="ChEBI" id="CHEBI:58223"/>
        <dbReference type="ChEBI" id="CHEBI:66914"/>
        <dbReference type="EC" id="2.4.1.123"/>
    </reaction>
</comment>
<comment type="cofactor">
    <cofactor evidence="1">
        <name>a divalent metal cation</name>
        <dbReference type="ChEBI" id="CHEBI:60240"/>
    </cofactor>
</comment>
<keyword evidence="5" id="KW-0328">Glycosyltransferase</keyword>
<evidence type="ECO:0000256" key="2">
    <source>
        <dbReference type="ARBA" id="ARBA00004496"/>
    </source>
</evidence>
<gene>
    <name evidence="13" type="ORF">AT9943_LOCUS16713</name>
</gene>
<dbReference type="InterPro" id="IPR050587">
    <property type="entry name" value="GNT1/Glycosyltrans_8"/>
</dbReference>
<dbReference type="InterPro" id="IPR029044">
    <property type="entry name" value="Nucleotide-diphossugar_trans"/>
</dbReference>
<keyword evidence="8" id="KW-0299">Galactose metabolism</keyword>
<dbReference type="CDD" id="cd02537">
    <property type="entry name" value="GT8_Glycogenin"/>
    <property type="match status" value="1"/>
</dbReference>
<organism evidence="13 14">
    <name type="scientific">Arabidopsis thaliana</name>
    <name type="common">Mouse-ear cress</name>
    <dbReference type="NCBI Taxonomy" id="3702"/>
    <lineage>
        <taxon>Eukaryota</taxon>
        <taxon>Viridiplantae</taxon>
        <taxon>Streptophyta</taxon>
        <taxon>Embryophyta</taxon>
        <taxon>Tracheophyta</taxon>
        <taxon>Spermatophyta</taxon>
        <taxon>Magnoliopsida</taxon>
        <taxon>eudicotyledons</taxon>
        <taxon>Gunneridae</taxon>
        <taxon>Pentapetalae</taxon>
        <taxon>rosids</taxon>
        <taxon>malvids</taxon>
        <taxon>Brassicales</taxon>
        <taxon>Brassicaceae</taxon>
        <taxon>Camelineae</taxon>
        <taxon>Arabidopsis</taxon>
    </lineage>
</organism>
<proteinExistence type="inferred from homology"/>
<dbReference type="PANTHER" id="PTHR11183">
    <property type="entry name" value="GLYCOGENIN SUBFAMILY MEMBER"/>
    <property type="match status" value="1"/>
</dbReference>
<dbReference type="Pfam" id="PF01501">
    <property type="entry name" value="Glyco_transf_8"/>
    <property type="match status" value="2"/>
</dbReference>
<dbReference type="Gene3D" id="3.90.550.10">
    <property type="entry name" value="Spore Coat Polysaccharide Biosynthesis Protein SpsA, Chain A"/>
    <property type="match status" value="1"/>
</dbReference>
<keyword evidence="9" id="KW-0464">Manganese</keyword>
<keyword evidence="6" id="KW-0808">Transferase</keyword>
<evidence type="ECO:0000256" key="1">
    <source>
        <dbReference type="ARBA" id="ARBA00001968"/>
    </source>
</evidence>
<dbReference type="GO" id="GO:0046872">
    <property type="term" value="F:metal ion binding"/>
    <property type="evidence" value="ECO:0007669"/>
    <property type="project" value="UniProtKB-KW"/>
</dbReference>
<dbReference type="Proteomes" id="UP000516314">
    <property type="component" value="Chromosome 4"/>
</dbReference>
<comment type="subcellular location">
    <subcellularLocation>
        <location evidence="2">Cytoplasm</location>
    </subcellularLocation>
</comment>
<evidence type="ECO:0000256" key="3">
    <source>
        <dbReference type="ARBA" id="ARBA00007790"/>
    </source>
</evidence>
<evidence type="ECO:0000256" key="7">
    <source>
        <dbReference type="ARBA" id="ARBA00022723"/>
    </source>
</evidence>
<evidence type="ECO:0000256" key="10">
    <source>
        <dbReference type="ARBA" id="ARBA00023277"/>
    </source>
</evidence>
<evidence type="ECO:0000256" key="5">
    <source>
        <dbReference type="ARBA" id="ARBA00022676"/>
    </source>
</evidence>
<sequence>MAQMSMTVEKSIKADVTVSHDRVKRAYVTFLAGNKDYWMGVVGLAKGLRKVKSAYPLVVAILPDVPEEHRQILLAQGCIIREIEPVYPPENKTGYSMAYYVINYSKLRIWEFVEYEKMIYLDGDIQVFSNIDHLFDTPRGYLYAVKDCFCEISWSKTPQFKIGYCQQCPEKVTWPVESLGSPPPDFLNEYFTDIYKPIPSTYNLVMAMLWRHPEHIDLDQISVIHYCANGSKPWRFDETEEHMDREDIKMLVKKWWDIYEDSSLDYKNFVETESKLSPINATLASKESVGDVLISLAPSAA</sequence>
<accession>A0A7G2F111</accession>
<dbReference type="SUPFAM" id="SSF53448">
    <property type="entry name" value="Nucleotide-diphospho-sugar transferases"/>
    <property type="match status" value="1"/>
</dbReference>
<evidence type="ECO:0000313" key="13">
    <source>
        <dbReference type="EMBL" id="CAD5329101.1"/>
    </source>
</evidence>